<dbReference type="SUPFAM" id="SSF48179">
    <property type="entry name" value="6-phosphogluconate dehydrogenase C-terminal domain-like"/>
    <property type="match status" value="1"/>
</dbReference>
<evidence type="ECO:0000256" key="8">
    <source>
        <dbReference type="ARBA" id="ARBA00023264"/>
    </source>
</evidence>
<dbReference type="GO" id="GO:0051287">
    <property type="term" value="F:NAD binding"/>
    <property type="evidence" value="ECO:0007669"/>
    <property type="project" value="InterPro"/>
</dbReference>
<dbReference type="PROSITE" id="PS00957">
    <property type="entry name" value="NAD_G3PDH"/>
    <property type="match status" value="1"/>
</dbReference>
<feature type="binding site" evidence="13">
    <location>
        <position position="279"/>
    </location>
    <ligand>
        <name>NADPH</name>
        <dbReference type="ChEBI" id="CHEBI:57783"/>
    </ligand>
</feature>
<dbReference type="InterPro" id="IPR013328">
    <property type="entry name" value="6PGD_dom2"/>
</dbReference>
<comment type="pathway">
    <text evidence="13">Membrane lipid metabolism; glycerophospholipid metabolism.</text>
</comment>
<dbReference type="PANTHER" id="PTHR11728:SF1">
    <property type="entry name" value="GLYCEROL-3-PHOSPHATE DEHYDROGENASE [NAD(+)] 2, CHLOROPLASTIC"/>
    <property type="match status" value="1"/>
</dbReference>
<keyword evidence="8 13" id="KW-1208">Phospholipid metabolism</keyword>
<comment type="caution">
    <text evidence="13">Lacks conserved residue(s) required for the propagation of feature annotation.</text>
</comment>
<comment type="catalytic activity">
    <reaction evidence="13">
        <text>sn-glycerol 3-phosphate + NAD(+) = dihydroxyacetone phosphate + NADH + H(+)</text>
        <dbReference type="Rhea" id="RHEA:11092"/>
        <dbReference type="ChEBI" id="CHEBI:15378"/>
        <dbReference type="ChEBI" id="CHEBI:57540"/>
        <dbReference type="ChEBI" id="CHEBI:57597"/>
        <dbReference type="ChEBI" id="CHEBI:57642"/>
        <dbReference type="ChEBI" id="CHEBI:57945"/>
        <dbReference type="EC" id="1.1.1.94"/>
    </reaction>
</comment>
<keyword evidence="13" id="KW-0547">Nucleotide-binding</keyword>
<dbReference type="PANTHER" id="PTHR11728">
    <property type="entry name" value="GLYCEROL-3-PHOSPHATE DEHYDROGENASE"/>
    <property type="match status" value="1"/>
</dbReference>
<dbReference type="HAMAP" id="MF_00394">
    <property type="entry name" value="NAD_Glyc3P_dehydrog"/>
    <property type="match status" value="1"/>
</dbReference>
<keyword evidence="6 13" id="KW-0443">Lipid metabolism</keyword>
<feature type="binding site" evidence="13">
    <location>
        <position position="244"/>
    </location>
    <ligand>
        <name>sn-glycerol 3-phosphate</name>
        <dbReference type="ChEBI" id="CHEBI:57597"/>
    </ligand>
</feature>
<dbReference type="PRINTS" id="PR00077">
    <property type="entry name" value="GPDHDRGNASE"/>
</dbReference>
<evidence type="ECO:0000256" key="14">
    <source>
        <dbReference type="PIRSR" id="PIRSR000114-1"/>
    </source>
</evidence>
<feature type="binding site" evidence="15">
    <location>
        <begin position="255"/>
        <end position="256"/>
    </location>
    <ligand>
        <name>substrate</name>
    </ligand>
</feature>
<keyword evidence="3 13" id="KW-0521">NADP</keyword>
<evidence type="ECO:0000256" key="12">
    <source>
        <dbReference type="ARBA" id="ARBA00080511"/>
    </source>
</evidence>
<evidence type="ECO:0000256" key="11">
    <source>
        <dbReference type="ARBA" id="ARBA00069372"/>
    </source>
</evidence>
<feature type="binding site" evidence="16">
    <location>
        <position position="255"/>
    </location>
    <ligand>
        <name>NAD(+)</name>
        <dbReference type="ChEBI" id="CHEBI:57540"/>
    </ligand>
</feature>
<dbReference type="FunFam" id="3.40.50.720:FF:000019">
    <property type="entry name" value="Glycerol-3-phosphate dehydrogenase [NAD(P)+]"/>
    <property type="match status" value="1"/>
</dbReference>
<dbReference type="InterPro" id="IPR011128">
    <property type="entry name" value="G3P_DH_NAD-dep_N"/>
</dbReference>
<feature type="binding site" evidence="13">
    <location>
        <position position="256"/>
    </location>
    <ligand>
        <name>sn-glycerol 3-phosphate</name>
        <dbReference type="ChEBI" id="CHEBI:57597"/>
    </ligand>
</feature>
<reference evidence="20 21" key="1">
    <citation type="journal article" date="2010" name="Int. J. Syst. Evol. Microbiol.">
        <title>Thiohalobacter thiocyanaticus gen. nov., sp. nov., a moderately halophilic, sulfur-oxidizing gammaproteobacterium from hypersaline lakes, that utilizes thiocyanate.</title>
        <authorList>
            <person name="Sorokin D.Y."/>
            <person name="Kovaleva O.L."/>
            <person name="Tourova T.P."/>
            <person name="Muyzer G."/>
        </authorList>
    </citation>
    <scope>NUCLEOTIDE SEQUENCE [LARGE SCALE GENOMIC DNA]</scope>
    <source>
        <strain evidence="20 21">Hrh1</strain>
    </source>
</reference>
<evidence type="ECO:0000256" key="16">
    <source>
        <dbReference type="PIRSR" id="PIRSR000114-3"/>
    </source>
</evidence>
<keyword evidence="4 13" id="KW-0560">Oxidoreductase</keyword>
<evidence type="ECO:0000313" key="20">
    <source>
        <dbReference type="EMBL" id="RRQ21904.1"/>
    </source>
</evidence>
<feature type="binding site" evidence="13">
    <location>
        <position position="254"/>
    </location>
    <ligand>
        <name>sn-glycerol 3-phosphate</name>
        <dbReference type="ChEBI" id="CHEBI:57597"/>
    </ligand>
</feature>
<dbReference type="InterPro" id="IPR036291">
    <property type="entry name" value="NAD(P)-bd_dom_sf"/>
</dbReference>
<evidence type="ECO:0000256" key="15">
    <source>
        <dbReference type="PIRSR" id="PIRSR000114-2"/>
    </source>
</evidence>
<evidence type="ECO:0000256" key="1">
    <source>
        <dbReference type="ARBA" id="ARBA00011009"/>
    </source>
</evidence>
<dbReference type="UniPathway" id="UPA00940"/>
<dbReference type="RefSeq" id="WP_125181244.1">
    <property type="nucleotide sequence ID" value="NZ_QZMU01000001.1"/>
</dbReference>
<feature type="binding site" evidence="13">
    <location>
        <position position="140"/>
    </location>
    <ligand>
        <name>NADPH</name>
        <dbReference type="ChEBI" id="CHEBI:57783"/>
    </ligand>
</feature>
<feature type="binding site" evidence="13">
    <location>
        <position position="281"/>
    </location>
    <ligand>
        <name>NADPH</name>
        <dbReference type="ChEBI" id="CHEBI:57783"/>
    </ligand>
</feature>
<dbReference type="AlphaFoldDB" id="A0A426QJG2"/>
<dbReference type="NCBIfam" id="NF000940">
    <property type="entry name" value="PRK00094.1-2"/>
    <property type="match status" value="1"/>
</dbReference>
<evidence type="ECO:0000256" key="7">
    <source>
        <dbReference type="ARBA" id="ARBA00023209"/>
    </source>
</evidence>
<protein>
    <recommendedName>
        <fullName evidence="11 13">Glycerol-3-phosphate dehydrogenase [NAD(P)+]</fullName>
        <ecNumber evidence="10 13">1.1.1.94</ecNumber>
    </recommendedName>
    <alternativeName>
        <fullName evidence="13">NAD(P)(+)-dependent glycerol-3-phosphate dehydrogenase</fullName>
    </alternativeName>
    <alternativeName>
        <fullName evidence="12 13">NAD(P)H-dependent dihydroxyacetone-phosphate reductase</fullName>
    </alternativeName>
</protein>
<evidence type="ECO:0000256" key="17">
    <source>
        <dbReference type="RuleBase" id="RU000437"/>
    </source>
</evidence>
<dbReference type="Pfam" id="PF01210">
    <property type="entry name" value="NAD_Gly3P_dh_N"/>
    <property type="match status" value="1"/>
</dbReference>
<feature type="domain" description="Glycerol-3-phosphate dehydrogenase NAD-dependent C-terminal" evidence="19">
    <location>
        <begin position="180"/>
        <end position="321"/>
    </location>
</feature>
<feature type="binding site" evidence="13">
    <location>
        <position position="255"/>
    </location>
    <ligand>
        <name>sn-glycerol 3-phosphate</name>
        <dbReference type="ChEBI" id="CHEBI:57597"/>
    </ligand>
</feature>
<evidence type="ECO:0000256" key="6">
    <source>
        <dbReference type="ARBA" id="ARBA00023098"/>
    </source>
</evidence>
<evidence type="ECO:0000256" key="2">
    <source>
        <dbReference type="ARBA" id="ARBA00022516"/>
    </source>
</evidence>
<feature type="binding site" evidence="13">
    <location>
        <position position="138"/>
    </location>
    <ligand>
        <name>sn-glycerol 3-phosphate</name>
        <dbReference type="ChEBI" id="CHEBI:57597"/>
    </ligand>
</feature>
<comment type="subcellular location">
    <subcellularLocation>
        <location evidence="13">Cytoplasm</location>
    </subcellularLocation>
</comment>
<feature type="binding site" evidence="13">
    <location>
        <position position="191"/>
    </location>
    <ligand>
        <name>sn-glycerol 3-phosphate</name>
        <dbReference type="ChEBI" id="CHEBI:57597"/>
    </ligand>
</feature>
<feature type="domain" description="Glycerol-3-phosphate dehydrogenase NAD-dependent N-terminal" evidence="18">
    <location>
        <begin position="6"/>
        <end position="160"/>
    </location>
</feature>
<feature type="binding site" evidence="15">
    <location>
        <position position="107"/>
    </location>
    <ligand>
        <name>substrate</name>
    </ligand>
</feature>
<dbReference type="EC" id="1.1.1.94" evidence="10 13"/>
<comment type="similarity">
    <text evidence="1 13 17">Belongs to the NAD-dependent glycerol-3-phosphate dehydrogenase family.</text>
</comment>
<keyword evidence="2 13" id="KW-0444">Lipid biosynthesis</keyword>
<feature type="binding site" evidence="13">
    <location>
        <position position="255"/>
    </location>
    <ligand>
        <name>NADPH</name>
        <dbReference type="ChEBI" id="CHEBI:57783"/>
    </ligand>
</feature>
<evidence type="ECO:0000256" key="13">
    <source>
        <dbReference type="HAMAP-Rule" id="MF_00394"/>
    </source>
</evidence>
<feature type="binding site" evidence="13">
    <location>
        <position position="14"/>
    </location>
    <ligand>
        <name>NADPH</name>
        <dbReference type="ChEBI" id="CHEBI:57783"/>
    </ligand>
</feature>
<evidence type="ECO:0000259" key="18">
    <source>
        <dbReference type="Pfam" id="PF01210"/>
    </source>
</evidence>
<sequence length="334" mass="34791">MTSPAIAVLGAGSWGTALAILLARNGHRVRLWGHEPVAMQAMAAAGENTEFLPGIAFPPGLEAVAELDAALAADDLLVVVPSHAFREVLEQIRDRAVALGRIAWGTKGLEMASGKLLHQVAAEVLGEQVACAVVSGPTFAREVARGLPTAATVAAADSATAEHFAGLLRGETFRAYTSTDSIGLELGGAIKNVLAIAAGISDGLGFGANSRAALITRGLVEMMRLGEALGGQRETFMGLSGIGDLVLTCTDDQSRNRRLGLALGAGRTRAEAEAEIRQVVEGADTAREIHNIGRAHAVEMPICEQVYRVLYEGLAPQAAVQALLARDPKPERLG</sequence>
<organism evidence="20 21">
    <name type="scientific">Thiohalobacter thiocyanaticus</name>
    <dbReference type="NCBI Taxonomy" id="585455"/>
    <lineage>
        <taxon>Bacteria</taxon>
        <taxon>Pseudomonadati</taxon>
        <taxon>Pseudomonadota</taxon>
        <taxon>Gammaproteobacteria</taxon>
        <taxon>Thiohalobacterales</taxon>
        <taxon>Thiohalobacteraceae</taxon>
        <taxon>Thiohalobacter</taxon>
    </lineage>
</organism>
<feature type="binding site" evidence="13">
    <location>
        <position position="107"/>
    </location>
    <ligand>
        <name>sn-glycerol 3-phosphate</name>
        <dbReference type="ChEBI" id="CHEBI:57597"/>
    </ligand>
</feature>
<dbReference type="Proteomes" id="UP000287798">
    <property type="component" value="Unassembled WGS sequence"/>
</dbReference>
<feature type="binding site" evidence="13">
    <location>
        <position position="136"/>
    </location>
    <ligand>
        <name>sn-glycerol 3-phosphate</name>
        <dbReference type="ChEBI" id="CHEBI:57597"/>
    </ligand>
</feature>
<dbReference type="GO" id="GO:0046168">
    <property type="term" value="P:glycerol-3-phosphate catabolic process"/>
    <property type="evidence" value="ECO:0007669"/>
    <property type="project" value="InterPro"/>
</dbReference>
<evidence type="ECO:0000256" key="9">
    <source>
        <dbReference type="ARBA" id="ARBA00052716"/>
    </source>
</evidence>
<dbReference type="InterPro" id="IPR006109">
    <property type="entry name" value="G3P_DH_NAD-dep_C"/>
</dbReference>
<dbReference type="Gene3D" id="3.40.50.720">
    <property type="entry name" value="NAD(P)-binding Rossmann-like Domain"/>
    <property type="match status" value="1"/>
</dbReference>
<dbReference type="Pfam" id="PF07479">
    <property type="entry name" value="NAD_Gly3P_dh_C"/>
    <property type="match status" value="1"/>
</dbReference>
<dbReference type="InterPro" id="IPR008927">
    <property type="entry name" value="6-PGluconate_DH-like_C_sf"/>
</dbReference>
<dbReference type="GO" id="GO:0046474">
    <property type="term" value="P:glycerophospholipid biosynthetic process"/>
    <property type="evidence" value="ECO:0007669"/>
    <property type="project" value="TreeGrafter"/>
</dbReference>
<feature type="binding site" evidence="13">
    <location>
        <position position="34"/>
    </location>
    <ligand>
        <name>NADPH</name>
        <dbReference type="ChEBI" id="CHEBI:57783"/>
    </ligand>
</feature>
<dbReference type="GO" id="GO:0005829">
    <property type="term" value="C:cytosol"/>
    <property type="evidence" value="ECO:0007669"/>
    <property type="project" value="TreeGrafter"/>
</dbReference>
<comment type="caution">
    <text evidence="20">The sequence shown here is derived from an EMBL/GenBank/DDBJ whole genome shotgun (WGS) entry which is preliminary data.</text>
</comment>
<evidence type="ECO:0000256" key="5">
    <source>
        <dbReference type="ARBA" id="ARBA00023027"/>
    </source>
</evidence>
<keyword evidence="5 13" id="KW-0520">NAD</keyword>
<dbReference type="Gene3D" id="1.10.1040.10">
    <property type="entry name" value="N-(1-d-carboxylethyl)-l-norvaline Dehydrogenase, domain 2"/>
    <property type="match status" value="1"/>
</dbReference>
<comment type="function">
    <text evidence="13">Catalyzes the reduction of the glycolytic intermediate dihydroxyacetone phosphate (DHAP) to sn-glycerol 3-phosphate (G3P), the key precursor for phospholipid synthesis.</text>
</comment>
<keyword evidence="7 13" id="KW-0594">Phospholipid biosynthesis</keyword>
<evidence type="ECO:0000256" key="10">
    <source>
        <dbReference type="ARBA" id="ARBA00066687"/>
    </source>
</evidence>
<evidence type="ECO:0000256" key="3">
    <source>
        <dbReference type="ARBA" id="ARBA00022857"/>
    </source>
</evidence>
<dbReference type="EMBL" id="QZMU01000001">
    <property type="protein sequence ID" value="RRQ21904.1"/>
    <property type="molecule type" value="Genomic_DNA"/>
</dbReference>
<dbReference type="SUPFAM" id="SSF51735">
    <property type="entry name" value="NAD(P)-binding Rossmann-fold domains"/>
    <property type="match status" value="1"/>
</dbReference>
<feature type="binding site" evidence="13">
    <location>
        <position position="107"/>
    </location>
    <ligand>
        <name>NADPH</name>
        <dbReference type="ChEBI" id="CHEBI:57783"/>
    </ligand>
</feature>
<gene>
    <name evidence="13" type="primary">gpsA</name>
    <name evidence="20" type="ORF">D6C00_08055</name>
</gene>
<dbReference type="InterPro" id="IPR006168">
    <property type="entry name" value="G3P_DH_NAD-dep"/>
</dbReference>
<feature type="binding site" evidence="13">
    <location>
        <position position="13"/>
    </location>
    <ligand>
        <name>NADPH</name>
        <dbReference type="ChEBI" id="CHEBI:57783"/>
    </ligand>
</feature>
<dbReference type="GO" id="GO:0141152">
    <property type="term" value="F:glycerol-3-phosphate dehydrogenase (NAD+) activity"/>
    <property type="evidence" value="ECO:0007669"/>
    <property type="project" value="RHEA"/>
</dbReference>
<feature type="binding site" evidence="16">
    <location>
        <position position="140"/>
    </location>
    <ligand>
        <name>NAD(+)</name>
        <dbReference type="ChEBI" id="CHEBI:57540"/>
    </ligand>
</feature>
<feature type="binding site" evidence="16">
    <location>
        <begin position="10"/>
        <end position="15"/>
    </location>
    <ligand>
        <name>NAD(+)</name>
        <dbReference type="ChEBI" id="CHEBI:57540"/>
    </ligand>
</feature>
<dbReference type="FunFam" id="1.10.1040.10:FF:000001">
    <property type="entry name" value="Glycerol-3-phosphate dehydrogenase [NAD(P)+]"/>
    <property type="match status" value="1"/>
</dbReference>
<keyword evidence="13" id="KW-0963">Cytoplasm</keyword>
<dbReference type="GO" id="GO:0141153">
    <property type="term" value="F:glycerol-3-phosphate dehydrogenase (NADP+) activity"/>
    <property type="evidence" value="ECO:0007669"/>
    <property type="project" value="RHEA"/>
</dbReference>
<dbReference type="GO" id="GO:0046167">
    <property type="term" value="P:glycerol-3-phosphate biosynthetic process"/>
    <property type="evidence" value="ECO:0007669"/>
    <property type="project" value="UniProtKB-UniRule"/>
</dbReference>
<dbReference type="GO" id="GO:0005975">
    <property type="term" value="P:carbohydrate metabolic process"/>
    <property type="evidence" value="ECO:0007669"/>
    <property type="project" value="InterPro"/>
</dbReference>
<dbReference type="PIRSF" id="PIRSF000114">
    <property type="entry name" value="Glycerol-3-P_dh"/>
    <property type="match status" value="1"/>
</dbReference>
<proteinExistence type="inferred from homology"/>
<evidence type="ECO:0000256" key="4">
    <source>
        <dbReference type="ARBA" id="ARBA00023002"/>
    </source>
</evidence>
<dbReference type="OrthoDB" id="9812273at2"/>
<accession>A0A426QJG2</accession>
<evidence type="ECO:0000313" key="21">
    <source>
        <dbReference type="Proteomes" id="UP000287798"/>
    </source>
</evidence>
<dbReference type="NCBIfam" id="NF000942">
    <property type="entry name" value="PRK00094.1-4"/>
    <property type="match status" value="1"/>
</dbReference>
<comment type="catalytic activity">
    <reaction evidence="9">
        <text>sn-glycerol 3-phosphate + NADP(+) = dihydroxyacetone phosphate + NADPH + H(+)</text>
        <dbReference type="Rhea" id="RHEA:11096"/>
        <dbReference type="ChEBI" id="CHEBI:15378"/>
        <dbReference type="ChEBI" id="CHEBI:57597"/>
        <dbReference type="ChEBI" id="CHEBI:57642"/>
        <dbReference type="ChEBI" id="CHEBI:57783"/>
        <dbReference type="ChEBI" id="CHEBI:58349"/>
        <dbReference type="EC" id="1.1.1.94"/>
    </reaction>
    <physiologicalReaction direction="right-to-left" evidence="9">
        <dbReference type="Rhea" id="RHEA:11098"/>
    </physiologicalReaction>
</comment>
<keyword evidence="21" id="KW-1185">Reference proteome</keyword>
<feature type="active site" description="Proton acceptor" evidence="13 14">
    <location>
        <position position="191"/>
    </location>
</feature>
<name>A0A426QJG2_9GAMM</name>
<evidence type="ECO:0000259" key="19">
    <source>
        <dbReference type="Pfam" id="PF07479"/>
    </source>
</evidence>